<reference evidence="3" key="2">
    <citation type="submission" date="2020-11" db="EMBL/GenBank/DDBJ databases">
        <authorList>
            <consortium name="DOE Joint Genome Institute"/>
            <person name="Kuo A."/>
            <person name="Miyauchi S."/>
            <person name="Kiss E."/>
            <person name="Drula E."/>
            <person name="Kohler A."/>
            <person name="Sanchez-Garcia M."/>
            <person name="Andreopoulos B."/>
            <person name="Barry K.W."/>
            <person name="Bonito G."/>
            <person name="Buee M."/>
            <person name="Carver A."/>
            <person name="Chen C."/>
            <person name="Cichocki N."/>
            <person name="Clum A."/>
            <person name="Culley D."/>
            <person name="Crous P.W."/>
            <person name="Fauchery L."/>
            <person name="Girlanda M."/>
            <person name="Hayes R."/>
            <person name="Keri Z."/>
            <person name="Labutti K."/>
            <person name="Lipzen A."/>
            <person name="Lombard V."/>
            <person name="Magnuson J."/>
            <person name="Maillard F."/>
            <person name="Morin E."/>
            <person name="Murat C."/>
            <person name="Nolan M."/>
            <person name="Ohm R."/>
            <person name="Pangilinan J."/>
            <person name="Pereira M."/>
            <person name="Perotto S."/>
            <person name="Peter M."/>
            <person name="Riley R."/>
            <person name="Sitrit Y."/>
            <person name="Stielow B."/>
            <person name="Szollosi G."/>
            <person name="Zifcakova L."/>
            <person name="Stursova M."/>
            <person name="Spatafora J.W."/>
            <person name="Tedersoo L."/>
            <person name="Vaario L.-M."/>
            <person name="Yamada A."/>
            <person name="Yan M."/>
            <person name="Wang P."/>
            <person name="Xu J."/>
            <person name="Bruns T."/>
            <person name="Baldrian P."/>
            <person name="Vilgalys R."/>
            <person name="Henrissat B."/>
            <person name="Grigoriev I.V."/>
            <person name="Hibbett D."/>
            <person name="Nagy L.G."/>
            <person name="Martin F.M."/>
        </authorList>
    </citation>
    <scope>NUCLEOTIDE SEQUENCE</scope>
    <source>
        <strain evidence="3">UH-Tt-Lm1</strain>
    </source>
</reference>
<dbReference type="Pfam" id="PF20153">
    <property type="entry name" value="DUF6535"/>
    <property type="match status" value="1"/>
</dbReference>
<sequence>MSSVGDIQVVARDDGSNRQGRPATGKHSSQCGFKIEVFLKKRDEDLNITLIVQDSGENSAALLRVILYNMNKTAFETTVPTVPDWTGPSSEIVATQVLLYLSLALTLSSVLFALLAKQLLDIYSTVGSFGSDVEGGVYLWNVSVVVSRIVLVTALSIMPFYVLFSVLAFFNLGFSHLQGLWKRPLADALPMYSLSSASNSASVLRPVMCMFDSRAKIPYFRGDRYDA</sequence>
<keyword evidence="1" id="KW-1133">Transmembrane helix</keyword>
<dbReference type="OrthoDB" id="3269725at2759"/>
<comment type="caution">
    <text evidence="3">The sequence shown here is derived from an EMBL/GenBank/DDBJ whole genome shotgun (WGS) entry which is preliminary data.</text>
</comment>
<evidence type="ECO:0000256" key="1">
    <source>
        <dbReference type="SAM" id="Phobius"/>
    </source>
</evidence>
<gene>
    <name evidence="3" type="ORF">BJ322DRAFT_1164015</name>
</gene>
<reference evidence="3" key="1">
    <citation type="journal article" date="2020" name="Nat. Commun.">
        <title>Large-scale genome sequencing of mycorrhizal fungi provides insights into the early evolution of symbiotic traits.</title>
        <authorList>
            <person name="Miyauchi S."/>
            <person name="Kiss E."/>
            <person name="Kuo A."/>
            <person name="Drula E."/>
            <person name="Kohler A."/>
            <person name="Sanchez-Garcia M."/>
            <person name="Morin E."/>
            <person name="Andreopoulos B."/>
            <person name="Barry K.W."/>
            <person name="Bonito G."/>
            <person name="Buee M."/>
            <person name="Carver A."/>
            <person name="Chen C."/>
            <person name="Cichocki N."/>
            <person name="Clum A."/>
            <person name="Culley D."/>
            <person name="Crous P.W."/>
            <person name="Fauchery L."/>
            <person name="Girlanda M."/>
            <person name="Hayes R.D."/>
            <person name="Keri Z."/>
            <person name="LaButti K."/>
            <person name="Lipzen A."/>
            <person name="Lombard V."/>
            <person name="Magnuson J."/>
            <person name="Maillard F."/>
            <person name="Murat C."/>
            <person name="Nolan M."/>
            <person name="Ohm R.A."/>
            <person name="Pangilinan J."/>
            <person name="Pereira M.F."/>
            <person name="Perotto S."/>
            <person name="Peter M."/>
            <person name="Pfister S."/>
            <person name="Riley R."/>
            <person name="Sitrit Y."/>
            <person name="Stielow J.B."/>
            <person name="Szollosi G."/>
            <person name="Zifcakova L."/>
            <person name="Stursova M."/>
            <person name="Spatafora J.W."/>
            <person name="Tedersoo L."/>
            <person name="Vaario L.M."/>
            <person name="Yamada A."/>
            <person name="Yan M."/>
            <person name="Wang P."/>
            <person name="Xu J."/>
            <person name="Bruns T."/>
            <person name="Baldrian P."/>
            <person name="Vilgalys R."/>
            <person name="Dunand C."/>
            <person name="Henrissat B."/>
            <person name="Grigoriev I.V."/>
            <person name="Hibbett D."/>
            <person name="Nagy L.G."/>
            <person name="Martin F.M."/>
        </authorList>
    </citation>
    <scope>NUCLEOTIDE SEQUENCE</scope>
    <source>
        <strain evidence="3">UH-Tt-Lm1</strain>
    </source>
</reference>
<evidence type="ECO:0000313" key="4">
    <source>
        <dbReference type="Proteomes" id="UP000736335"/>
    </source>
</evidence>
<dbReference type="EMBL" id="WIUZ02000016">
    <property type="protein sequence ID" value="KAF9780426.1"/>
    <property type="molecule type" value="Genomic_DNA"/>
</dbReference>
<evidence type="ECO:0000259" key="2">
    <source>
        <dbReference type="Pfam" id="PF20153"/>
    </source>
</evidence>
<dbReference type="InterPro" id="IPR045338">
    <property type="entry name" value="DUF6535"/>
</dbReference>
<evidence type="ECO:0000313" key="3">
    <source>
        <dbReference type="EMBL" id="KAF9780426.1"/>
    </source>
</evidence>
<organism evidence="3 4">
    <name type="scientific">Thelephora terrestris</name>
    <dbReference type="NCBI Taxonomy" id="56493"/>
    <lineage>
        <taxon>Eukaryota</taxon>
        <taxon>Fungi</taxon>
        <taxon>Dikarya</taxon>
        <taxon>Basidiomycota</taxon>
        <taxon>Agaricomycotina</taxon>
        <taxon>Agaricomycetes</taxon>
        <taxon>Thelephorales</taxon>
        <taxon>Thelephoraceae</taxon>
        <taxon>Thelephora</taxon>
    </lineage>
</organism>
<dbReference type="AlphaFoldDB" id="A0A9P6L304"/>
<feature type="transmembrane region" description="Helical" evidence="1">
    <location>
        <begin position="149"/>
        <end position="174"/>
    </location>
</feature>
<proteinExistence type="predicted"/>
<dbReference type="Proteomes" id="UP000736335">
    <property type="component" value="Unassembled WGS sequence"/>
</dbReference>
<feature type="transmembrane region" description="Helical" evidence="1">
    <location>
        <begin position="97"/>
        <end position="116"/>
    </location>
</feature>
<protein>
    <recommendedName>
        <fullName evidence="2">DUF6535 domain-containing protein</fullName>
    </recommendedName>
</protein>
<accession>A0A9P6L304</accession>
<feature type="domain" description="DUF6535" evidence="2">
    <location>
        <begin position="51"/>
        <end position="170"/>
    </location>
</feature>
<name>A0A9P6L304_9AGAM</name>
<keyword evidence="1" id="KW-0812">Transmembrane</keyword>
<keyword evidence="4" id="KW-1185">Reference proteome</keyword>
<keyword evidence="1" id="KW-0472">Membrane</keyword>